<dbReference type="Gene3D" id="3.30.1610.10">
    <property type="entry name" value="Peptidase S59, nucleoporin"/>
    <property type="match status" value="1"/>
</dbReference>
<keyword evidence="5" id="KW-0813">Transport</keyword>
<keyword evidence="6" id="KW-0068">Autocatalytic cleavage</keyword>
<keyword evidence="8" id="KW-0653">Protein transport</keyword>
<evidence type="ECO:0000256" key="8">
    <source>
        <dbReference type="ARBA" id="ARBA00022927"/>
    </source>
</evidence>
<feature type="compositionally biased region" description="Basic and acidic residues" evidence="12">
    <location>
        <begin position="657"/>
        <end position="684"/>
    </location>
</feature>
<dbReference type="InterPro" id="IPR021967">
    <property type="entry name" value="Nup98_C"/>
</dbReference>
<evidence type="ECO:0000256" key="6">
    <source>
        <dbReference type="ARBA" id="ARBA00022813"/>
    </source>
</evidence>
<evidence type="ECO:0000256" key="4">
    <source>
        <dbReference type="ARBA" id="ARBA00013472"/>
    </source>
</evidence>
<proteinExistence type="inferred from homology"/>
<protein>
    <recommendedName>
        <fullName evidence="4">Nuclear pore complex protein Nup98-Nup96</fullName>
    </recommendedName>
</protein>
<comment type="similarity">
    <text evidence="3">Belongs to the nucleoporin GLFG family.</text>
</comment>
<dbReference type="InterPro" id="IPR007230">
    <property type="entry name" value="Nup98_auto-Pept-S59_dom"/>
</dbReference>
<gene>
    <name evidence="15" type="primary">LOC112048866</name>
</gene>
<keyword evidence="14" id="KW-1185">Reference proteome</keyword>
<sequence>MFPKPPFGTTTTGFGSFNAGTSAASPFGGFKPTASTSAFGAPPAFGANTSQQPATGGGLFGATNTTGGLFGNTSTPSTFGQTSGFGFSGNTSGGGLFSNNAGTGLFAGNQNTSGFGAKPAGFGFGSTTATGTTGGLFGSAPSTSTGLFGQQNNTIGGTGLFGNTTGGFGQQAPTGTAHVKYNPVVGTDVVVKSGTSQNVNIKHHCITCMKEYEAKSLEELRLEDYMAGRKGSAGGSMFGGFQQTENKPLFGGSTFGQPATTSAPSLFGGAIGSTSGFGQTNTFSFGSNAQTSTNTTGLFGANKPAFGATPAAGTSLFGATTTQAPAFGTNTSTFGFGSNTQNQTGGLFGAKPATGAFGATPASTGFGAFGAGGLFGAKPQQTTAPTFGSTAPAFGTSTGFGTNTTGSGLFGANTFGKPATTQPFGFTQPTLGLGGGLGTSFQSKPAAPAFGTLGGGSLFSQPNAAPSNTFRTGLDSGLGGGSLFGNTSTLGGTTLGGLGQINTNNSLMGGSLSGASAAGNVHEHMLALAARPYGDTGLFKDLLPDASSTAEDVLKPTNPRAVKAVLDGAAYRVTSPPPAASRLKVFPRPVACARDKKSLFDGLEESDPSIEDKLTLKPSRKRLVLRPKRTTDDDEIDHADTNRSLDDSRPIDTTQDQSHREMQEQHVQASKEDATTREKERITDTDNNNSESFDRHSSWLGPKQGWSDKEKPIDNEPTPRLYPNLDKELPIEMSERRTSWLTTKPLCKPPPGALSAENSVRHMGLRPDRSAEDKENIDTSVSEGELPPTREAPPHPAGVKLTRPGYYTIPTLDEMTNYIRPDGSCVVPHLTIGRKNYGNVYYDCELDVAGLDLDALVHFMNKEILIYPEDEDKPPVGQGLNRRAIVTLERVWPRDKTEKRPITEPDRLLKMDYEGKLRRVCDKHDTKFVEYRPQTGSWVFRVEHFSKYGLTDSDEEDDVTPDILKRQLVTQTLQKAAAPAQKPPVVTSTPGPSAGLGGLGGLGELGGLGGLGGLTNLGNITGANISASDEFFAMQQTSLNLMEGTSKAFDVEVIEDNTEAQSLYDDNRAYGVKSPTSELARLENRQSHHVQLMKASLYADVDAEMEDDTSVSTGEQLVPHPKTSGIRSSVAQSAPSVLQERSFEEVSPTLIAQSEDVIMRPLVVQPYTVVLNYHRKVPPFRHTIAGRVDAAYVADMSVSRARHSRVGFGPAGALAYVSSYDTINDLPKSAELNELGKYVAGRGADDWSEPTVARLAVGLAQSDVVYDTLSRQLASLLEFSTVSDTDPTRPDVCPRLVVRESPRDRRELLRRLLDDASKAREFTASFGVSSEYSLQVWKLCEALWGADLDNDGVPGTDIQSKVHRHECLLQWLKECVASVTDKELAEPTRGEPEDELDGHSARVWTLLLGGRVLEACKLSRDCGDLNMAALIAQATGDPAFKSLIARQITNWQECGAETLVSASRRASLHLIAGLRPAGHLETLDWLRALRATARYLCPQIPTLEQVVRTYEGYFGAGEELELATLPEDEMGMQLPLPPYDDVYTITTGNGTRRSLDLRYELIRARAFNSRPRLSPATYSPDPFDYSLNFLLGVWLGAGSAASVAGAAEQLEALGGWHLAVQVLAYHPDDAARSHLIRGVISRHAPSVADTPDVRSRLDLLRRLGVPERWVLLAQAHRAKYEVRTPSCLQVIRGVISRHAPSVADTPDVRSRLDLLRRLGVPERWVLLAQAHRAKYKVRTPSCLQVIRGVISRHAPSVADTPDVRSRLDLLRRLGVPERWVLLAQAHRAKYERKPSLEVQYLVGAEEWTSAHRVLVDELLPEAVLADNLQSIKGVLEKMSAAAARHEVGGWETGGQALYHYLRVCDEIRGLVNAVEASPPSGSGGVTARLEALRPALTAACRALKGLSPKSARHAAARAEMGARLVQLALAAGEPPPHLAALLKQLRLPPDTAAQAVLKITTDLAEKASELCIDSTPSSPLSSHHRTAIKS</sequence>
<feature type="region of interest" description="Disordered" evidence="12">
    <location>
        <begin position="42"/>
        <end position="62"/>
    </location>
</feature>
<reference evidence="15" key="1">
    <citation type="submission" date="2025-08" db="UniProtKB">
        <authorList>
            <consortium name="RefSeq"/>
        </authorList>
    </citation>
    <scope>IDENTIFICATION</scope>
</reference>
<dbReference type="InterPro" id="IPR036903">
    <property type="entry name" value="Nup98_auto-Pept-S59_dom_sf"/>
</dbReference>
<organism evidence="14 15">
    <name type="scientific">Bicyclus anynana</name>
    <name type="common">Squinting bush brown butterfly</name>
    <dbReference type="NCBI Taxonomy" id="110368"/>
    <lineage>
        <taxon>Eukaryota</taxon>
        <taxon>Metazoa</taxon>
        <taxon>Ecdysozoa</taxon>
        <taxon>Arthropoda</taxon>
        <taxon>Hexapoda</taxon>
        <taxon>Insecta</taxon>
        <taxon>Pterygota</taxon>
        <taxon>Neoptera</taxon>
        <taxon>Endopterygota</taxon>
        <taxon>Lepidoptera</taxon>
        <taxon>Glossata</taxon>
        <taxon>Ditrysia</taxon>
        <taxon>Papilionoidea</taxon>
        <taxon>Nymphalidae</taxon>
        <taxon>Satyrinae</taxon>
        <taxon>Satyrini</taxon>
        <taxon>Mycalesina</taxon>
        <taxon>Bicyclus</taxon>
    </lineage>
</organism>
<dbReference type="RefSeq" id="XP_052746047.1">
    <property type="nucleotide sequence ID" value="XM_052890087.1"/>
</dbReference>
<dbReference type="Pfam" id="PF04096">
    <property type="entry name" value="Nucleoporin2"/>
    <property type="match status" value="1"/>
</dbReference>
<feature type="region of interest" description="Disordered" evidence="12">
    <location>
        <begin position="1110"/>
        <end position="1131"/>
    </location>
</feature>
<dbReference type="PROSITE" id="PS51434">
    <property type="entry name" value="NUP_C"/>
    <property type="match status" value="1"/>
</dbReference>
<keyword evidence="7" id="KW-0509">mRNA transport</keyword>
<accession>A0ABM3M3I8</accession>
<feature type="compositionally biased region" description="Basic and acidic residues" evidence="12">
    <location>
        <begin position="638"/>
        <end position="650"/>
    </location>
</feature>
<evidence type="ECO:0000313" key="14">
    <source>
        <dbReference type="Proteomes" id="UP001652582"/>
    </source>
</evidence>
<keyword evidence="9" id="KW-0811">Translocation</keyword>
<dbReference type="GeneID" id="112048866"/>
<evidence type="ECO:0000256" key="1">
    <source>
        <dbReference type="ARBA" id="ARBA00004567"/>
    </source>
</evidence>
<name>A0ABM3M3I8_BICAN</name>
<dbReference type="Proteomes" id="UP001652582">
    <property type="component" value="Chromosome 27"/>
</dbReference>
<keyword evidence="10" id="KW-0906">Nuclear pore complex</keyword>
<feature type="compositionally biased region" description="Basic and acidic residues" evidence="12">
    <location>
        <begin position="765"/>
        <end position="777"/>
    </location>
</feature>
<dbReference type="Gene3D" id="1.25.40.690">
    <property type="match status" value="1"/>
</dbReference>
<dbReference type="Gene3D" id="1.10.10.2360">
    <property type="match status" value="1"/>
</dbReference>
<evidence type="ECO:0000259" key="13">
    <source>
        <dbReference type="PROSITE" id="PS51434"/>
    </source>
</evidence>
<dbReference type="PANTHER" id="PTHR23198:SF6">
    <property type="entry name" value="NUCLEAR PORE COMPLEX PROTEIN NUP98-NUP96"/>
    <property type="match status" value="1"/>
</dbReference>
<evidence type="ECO:0000256" key="5">
    <source>
        <dbReference type="ARBA" id="ARBA00022448"/>
    </source>
</evidence>
<dbReference type="InterPro" id="IPR037665">
    <property type="entry name" value="Nucleoporin_S59-like"/>
</dbReference>
<evidence type="ECO:0000256" key="3">
    <source>
        <dbReference type="ARBA" id="ARBA00008926"/>
    </source>
</evidence>
<evidence type="ECO:0000256" key="2">
    <source>
        <dbReference type="ARBA" id="ARBA00004620"/>
    </source>
</evidence>
<evidence type="ECO:0000256" key="10">
    <source>
        <dbReference type="ARBA" id="ARBA00023132"/>
    </source>
</evidence>
<dbReference type="SUPFAM" id="SSF82215">
    <property type="entry name" value="C-terminal autoproteolytic domain of nucleoporin nup98"/>
    <property type="match status" value="1"/>
</dbReference>
<evidence type="ECO:0000256" key="7">
    <source>
        <dbReference type="ARBA" id="ARBA00022816"/>
    </source>
</evidence>
<keyword evidence="11" id="KW-0539">Nucleus</keyword>
<dbReference type="PANTHER" id="PTHR23198">
    <property type="entry name" value="NUCLEOPORIN"/>
    <property type="match status" value="1"/>
</dbReference>
<feature type="region of interest" description="Disordered" evidence="12">
    <location>
        <begin position="742"/>
        <end position="802"/>
    </location>
</feature>
<evidence type="ECO:0000256" key="9">
    <source>
        <dbReference type="ARBA" id="ARBA00023010"/>
    </source>
</evidence>
<feature type="region of interest" description="Disordered" evidence="12">
    <location>
        <begin position="625"/>
        <end position="724"/>
    </location>
</feature>
<evidence type="ECO:0000256" key="11">
    <source>
        <dbReference type="ARBA" id="ARBA00023242"/>
    </source>
</evidence>
<feature type="domain" description="Peptidase S59" evidence="13">
    <location>
        <begin position="803"/>
        <end position="945"/>
    </location>
</feature>
<evidence type="ECO:0000256" key="12">
    <source>
        <dbReference type="SAM" id="MobiDB-lite"/>
    </source>
</evidence>
<evidence type="ECO:0000313" key="15">
    <source>
        <dbReference type="RefSeq" id="XP_052746047.1"/>
    </source>
</evidence>
<dbReference type="Pfam" id="PF12110">
    <property type="entry name" value="Nup96"/>
    <property type="match status" value="1"/>
</dbReference>
<dbReference type="Pfam" id="PF21240">
    <property type="entry name" value="Nup98_GLEBS"/>
    <property type="match status" value="1"/>
</dbReference>
<comment type="subcellular location">
    <subcellularLocation>
        <location evidence="2">Nucleus membrane</location>
        <topology evidence="2">Peripheral membrane protein</topology>
        <orientation evidence="2">Nucleoplasmic side</orientation>
    </subcellularLocation>
    <subcellularLocation>
        <location evidence="1">Nucleus</location>
        <location evidence="1">Nuclear pore complex</location>
    </subcellularLocation>
</comment>